<dbReference type="EnsemblFungi" id="PTTG_00905-t43_1">
    <property type="protein sequence ID" value="PTTG_00905-t43_1-p1"/>
    <property type="gene ID" value="PTTG_00905"/>
</dbReference>
<reference evidence="3 4" key="3">
    <citation type="journal article" date="2017" name="G3 (Bethesda)">
        <title>Comparative analysis highlights variable genome content of wheat rusts and divergence of the mating loci.</title>
        <authorList>
            <person name="Cuomo C.A."/>
            <person name="Bakkeren G."/>
            <person name="Khalil H.B."/>
            <person name="Panwar V."/>
            <person name="Joly D."/>
            <person name="Linning R."/>
            <person name="Sakthikumar S."/>
            <person name="Song X."/>
            <person name="Adiconis X."/>
            <person name="Fan L."/>
            <person name="Goldberg J.M."/>
            <person name="Levin J.Z."/>
            <person name="Young S."/>
            <person name="Zeng Q."/>
            <person name="Anikster Y."/>
            <person name="Bruce M."/>
            <person name="Wang M."/>
            <person name="Yin C."/>
            <person name="McCallum B."/>
            <person name="Szabo L.J."/>
            <person name="Hulbert S."/>
            <person name="Chen X."/>
            <person name="Fellers J.P."/>
        </authorList>
    </citation>
    <scope>NUCLEOTIDE SEQUENCE</scope>
    <source>
        <strain evidence="3">isolate 1-1 / race 1 (BBBD)</strain>
        <strain evidence="4">Isolate 1-1 / race 1 (BBBD)</strain>
    </source>
</reference>
<keyword evidence="4" id="KW-1185">Reference proteome</keyword>
<dbReference type="VEuPathDB" id="FungiDB:PTTG_00905"/>
<reference evidence="2" key="1">
    <citation type="submission" date="2009-11" db="EMBL/GenBank/DDBJ databases">
        <authorList>
            <consortium name="The Broad Institute Genome Sequencing Platform"/>
            <person name="Ward D."/>
            <person name="Feldgarden M."/>
            <person name="Earl A."/>
            <person name="Young S.K."/>
            <person name="Zeng Q."/>
            <person name="Koehrsen M."/>
            <person name="Alvarado L."/>
            <person name="Berlin A."/>
            <person name="Bochicchio J."/>
            <person name="Borenstein D."/>
            <person name="Chapman S.B."/>
            <person name="Chen Z."/>
            <person name="Engels R."/>
            <person name="Freedman E."/>
            <person name="Gellesch M."/>
            <person name="Goldberg J."/>
            <person name="Griggs A."/>
            <person name="Gujja S."/>
            <person name="Heilman E."/>
            <person name="Heiman D."/>
            <person name="Hepburn T."/>
            <person name="Howarth C."/>
            <person name="Jen D."/>
            <person name="Larson L."/>
            <person name="Lewis B."/>
            <person name="Mehta T."/>
            <person name="Park D."/>
            <person name="Pearson M."/>
            <person name="Roberts A."/>
            <person name="Saif S."/>
            <person name="Shea T."/>
            <person name="Shenoy N."/>
            <person name="Sisk P."/>
            <person name="Stolte C."/>
            <person name="Sykes S."/>
            <person name="Thomson T."/>
            <person name="Walk T."/>
            <person name="White J."/>
            <person name="Yandava C."/>
            <person name="Izard J."/>
            <person name="Baranova O.V."/>
            <person name="Blanton J.M."/>
            <person name="Tanner A.C."/>
            <person name="Dewhirst F.E."/>
            <person name="Haas B."/>
            <person name="Nusbaum C."/>
            <person name="Birren B."/>
        </authorList>
    </citation>
    <scope>NUCLEOTIDE SEQUENCE [LARGE SCALE GENOMIC DNA]</scope>
    <source>
        <strain evidence="2">1-1 BBBD Race 1</strain>
    </source>
</reference>
<evidence type="ECO:0000313" key="3">
    <source>
        <dbReference type="EnsemblFungi" id="PTTG_00905-t43_1-p1"/>
    </source>
</evidence>
<dbReference type="AlphaFoldDB" id="A0A0C4EJI7"/>
<evidence type="ECO:0000313" key="2">
    <source>
        <dbReference type="EMBL" id="OAV93295.1"/>
    </source>
</evidence>
<protein>
    <submittedName>
        <fullName evidence="2 3">Uncharacterized protein</fullName>
    </submittedName>
</protein>
<feature type="region of interest" description="Disordered" evidence="1">
    <location>
        <begin position="94"/>
        <end position="145"/>
    </location>
</feature>
<sequence length="145" mass="15743">MKGYNLRSTLSSHESHGLSGTAPEWKEPEGRSTGRGFSEMRLVSGDSMQTSIASSAEQSSIVRRASRWTRVCIYVVVWWRPGVLASPSCRSVAAGNVNSLPSAGGGARDNGNPNSPRPIPLSRADEAWQTANRNPKTRSSKRQCR</sequence>
<evidence type="ECO:0000256" key="1">
    <source>
        <dbReference type="SAM" id="MobiDB-lite"/>
    </source>
</evidence>
<proteinExistence type="predicted"/>
<dbReference type="EMBL" id="ADAS02000052">
    <property type="protein sequence ID" value="OAV93295.1"/>
    <property type="molecule type" value="Genomic_DNA"/>
</dbReference>
<name>A0A0C4EJI7_PUCT1</name>
<reference evidence="3" key="4">
    <citation type="submission" date="2025-05" db="UniProtKB">
        <authorList>
            <consortium name="EnsemblFungi"/>
        </authorList>
    </citation>
    <scope>IDENTIFICATION</scope>
    <source>
        <strain evidence="3">isolate 1-1 / race 1 (BBBD)</strain>
    </source>
</reference>
<feature type="compositionally biased region" description="Polar residues" evidence="1">
    <location>
        <begin position="1"/>
        <end position="12"/>
    </location>
</feature>
<reference evidence="2" key="2">
    <citation type="submission" date="2016-05" db="EMBL/GenBank/DDBJ databases">
        <title>Comparative analysis highlights variable genome content of wheat rusts and divergence of the mating loci.</title>
        <authorList>
            <person name="Cuomo C.A."/>
            <person name="Bakkeren G."/>
            <person name="Szabo L."/>
            <person name="Khalil H."/>
            <person name="Joly D."/>
            <person name="Goldberg J."/>
            <person name="Young S."/>
            <person name="Zeng Q."/>
            <person name="Fellers J."/>
        </authorList>
    </citation>
    <scope>NUCLEOTIDE SEQUENCE [LARGE SCALE GENOMIC DNA]</scope>
    <source>
        <strain evidence="2">1-1 BBBD Race 1</strain>
    </source>
</reference>
<evidence type="ECO:0000313" key="4">
    <source>
        <dbReference type="Proteomes" id="UP000005240"/>
    </source>
</evidence>
<feature type="compositionally biased region" description="Basic residues" evidence="1">
    <location>
        <begin position="135"/>
        <end position="145"/>
    </location>
</feature>
<gene>
    <name evidence="2" type="ORF">PTTG_00905</name>
</gene>
<feature type="region of interest" description="Disordered" evidence="1">
    <location>
        <begin position="1"/>
        <end position="62"/>
    </location>
</feature>
<accession>A0A0C4EJI7</accession>
<feature type="compositionally biased region" description="Polar residues" evidence="1">
    <location>
        <begin position="46"/>
        <end position="61"/>
    </location>
</feature>
<dbReference type="Proteomes" id="UP000005240">
    <property type="component" value="Unassembled WGS sequence"/>
</dbReference>
<organism evidence="2">
    <name type="scientific">Puccinia triticina (isolate 1-1 / race 1 (BBBD))</name>
    <name type="common">Brown leaf rust fungus</name>
    <dbReference type="NCBI Taxonomy" id="630390"/>
    <lineage>
        <taxon>Eukaryota</taxon>
        <taxon>Fungi</taxon>
        <taxon>Dikarya</taxon>
        <taxon>Basidiomycota</taxon>
        <taxon>Pucciniomycotina</taxon>
        <taxon>Pucciniomycetes</taxon>
        <taxon>Pucciniales</taxon>
        <taxon>Pucciniaceae</taxon>
        <taxon>Puccinia</taxon>
    </lineage>
</organism>